<protein>
    <submittedName>
        <fullName evidence="1">Uncharacterized protein</fullName>
    </submittedName>
</protein>
<dbReference type="AlphaFoldDB" id="A0A174YR41"/>
<dbReference type="OrthoDB" id="9800955at2"/>
<dbReference type="Proteomes" id="UP000095621">
    <property type="component" value="Unassembled WGS sequence"/>
</dbReference>
<evidence type="ECO:0000313" key="2">
    <source>
        <dbReference type="Proteomes" id="UP000095621"/>
    </source>
</evidence>
<organism evidence="1 2">
    <name type="scientific">Lachnospira eligens</name>
    <dbReference type="NCBI Taxonomy" id="39485"/>
    <lineage>
        <taxon>Bacteria</taxon>
        <taxon>Bacillati</taxon>
        <taxon>Bacillota</taxon>
        <taxon>Clostridia</taxon>
        <taxon>Lachnospirales</taxon>
        <taxon>Lachnospiraceae</taxon>
        <taxon>Lachnospira</taxon>
    </lineage>
</organism>
<dbReference type="Gene3D" id="3.20.20.80">
    <property type="entry name" value="Glycosidases"/>
    <property type="match status" value="1"/>
</dbReference>
<dbReference type="InterPro" id="IPR017853">
    <property type="entry name" value="GH"/>
</dbReference>
<dbReference type="EMBL" id="CZBU01000001">
    <property type="protein sequence ID" value="CUQ75159.1"/>
    <property type="molecule type" value="Genomic_DNA"/>
</dbReference>
<dbReference type="SUPFAM" id="SSF51445">
    <property type="entry name" value="(Trans)glycosidases"/>
    <property type="match status" value="1"/>
</dbReference>
<gene>
    <name evidence="1" type="ORF">ERS852490_00354</name>
</gene>
<sequence length="106" mass="12120">MDVDWSKTNQGRKYYNRQSAVDFVAAGISHVRIRIADKVDQELLEGLDRQIRDCLDNGIIPIIAYQADAFKNDPSDKNIENVVTWWSEVAEHYQDKSLIPSPATIK</sequence>
<name>A0A174YR41_9FIRM</name>
<accession>A0A174YR41</accession>
<reference evidence="1 2" key="1">
    <citation type="submission" date="2015-09" db="EMBL/GenBank/DDBJ databases">
        <authorList>
            <consortium name="Pathogen Informatics"/>
        </authorList>
    </citation>
    <scope>NUCLEOTIDE SEQUENCE [LARGE SCALE GENOMIC DNA]</scope>
    <source>
        <strain evidence="1 2">2789STDY5834875</strain>
    </source>
</reference>
<evidence type="ECO:0000313" key="1">
    <source>
        <dbReference type="EMBL" id="CUQ75159.1"/>
    </source>
</evidence>
<proteinExistence type="predicted"/>
<dbReference type="RefSeq" id="WP_022098125.1">
    <property type="nucleotide sequence ID" value="NZ_CZBU01000001.1"/>
</dbReference>